<reference evidence="1" key="1">
    <citation type="journal article" date="2021" name="New Phytol.">
        <title>Evolutionary innovations through gain and loss of genes in the ectomycorrhizal Boletales.</title>
        <authorList>
            <person name="Wu G."/>
            <person name="Miyauchi S."/>
            <person name="Morin E."/>
            <person name="Kuo A."/>
            <person name="Drula E."/>
            <person name="Varga T."/>
            <person name="Kohler A."/>
            <person name="Feng B."/>
            <person name="Cao Y."/>
            <person name="Lipzen A."/>
            <person name="Daum C."/>
            <person name="Hundley H."/>
            <person name="Pangilinan J."/>
            <person name="Johnson J."/>
            <person name="Barry K."/>
            <person name="LaButti K."/>
            <person name="Ng V."/>
            <person name="Ahrendt S."/>
            <person name="Min B."/>
            <person name="Choi I.G."/>
            <person name="Park H."/>
            <person name="Plett J.M."/>
            <person name="Magnuson J."/>
            <person name="Spatafora J.W."/>
            <person name="Nagy L.G."/>
            <person name="Henrissat B."/>
            <person name="Grigoriev I.V."/>
            <person name="Yang Z.L."/>
            <person name="Xu J."/>
            <person name="Martin F.M."/>
        </authorList>
    </citation>
    <scope>NUCLEOTIDE SEQUENCE</scope>
    <source>
        <strain evidence="1">ATCC 28755</strain>
    </source>
</reference>
<accession>A0ACB7ZXY6</accession>
<protein>
    <submittedName>
        <fullName evidence="1">Uncharacterized protein</fullName>
    </submittedName>
</protein>
<keyword evidence="2" id="KW-1185">Reference proteome</keyword>
<evidence type="ECO:0000313" key="2">
    <source>
        <dbReference type="Proteomes" id="UP000790377"/>
    </source>
</evidence>
<organism evidence="1 2">
    <name type="scientific">Hygrophoropsis aurantiaca</name>
    <dbReference type="NCBI Taxonomy" id="72124"/>
    <lineage>
        <taxon>Eukaryota</taxon>
        <taxon>Fungi</taxon>
        <taxon>Dikarya</taxon>
        <taxon>Basidiomycota</taxon>
        <taxon>Agaricomycotina</taxon>
        <taxon>Agaricomycetes</taxon>
        <taxon>Agaricomycetidae</taxon>
        <taxon>Boletales</taxon>
        <taxon>Coniophorineae</taxon>
        <taxon>Hygrophoropsidaceae</taxon>
        <taxon>Hygrophoropsis</taxon>
    </lineage>
</organism>
<dbReference type="EMBL" id="MU268131">
    <property type="protein sequence ID" value="KAH7905742.1"/>
    <property type="molecule type" value="Genomic_DNA"/>
</dbReference>
<dbReference type="Proteomes" id="UP000790377">
    <property type="component" value="Unassembled WGS sequence"/>
</dbReference>
<name>A0ACB7ZXY6_9AGAM</name>
<gene>
    <name evidence="1" type="ORF">BJ138DRAFT_727169</name>
</gene>
<comment type="caution">
    <text evidence="1">The sequence shown here is derived from an EMBL/GenBank/DDBJ whole genome shotgun (WGS) entry which is preliminary data.</text>
</comment>
<proteinExistence type="predicted"/>
<sequence>MPRVVSAVALYLFDYALNLDVEVAYILTSKLSITKCLYLACRYLPIVLAGVQWPANFAPNINIDDCVVLFSIDIWLTGSILSCSEGIFLCRAYALWGCSKRILMILLSSFMITAILVIVIMGNFQASMTVSHLLVEPPAPIAGNCLADSPDRAYFMTYVLMLLFEAEIFIFTAYRVHVHYRHQKGYLMMIMAQHGIFYFIVALLFSVTNVLVVFLLPTYYSGTFGVLQTLSQALVVTRMQLQLWTADHDRLSTSLQLPTSTIAFAIPEESIELIVSRNYGEY</sequence>
<evidence type="ECO:0000313" key="1">
    <source>
        <dbReference type="EMBL" id="KAH7905742.1"/>
    </source>
</evidence>